<dbReference type="RefSeq" id="WP_345195886.1">
    <property type="nucleotide sequence ID" value="NZ_BAABFL010000327.1"/>
</dbReference>
<dbReference type="EMBL" id="BAABFL010000327">
    <property type="protein sequence ID" value="GAA4649872.1"/>
    <property type="molecule type" value="Genomic_DNA"/>
</dbReference>
<accession>A0ABP8V1W8</accession>
<dbReference type="InterPro" id="IPR053841">
    <property type="entry name" value="MksE"/>
</dbReference>
<sequence length="181" mass="20793">MDKNKSKDIYDIFMQGAFVNKSTVQGDRLVPNPLFDELANEFNRDQYSALYQAIGYELIQMGNCFFINRMGEAGQPGDVAMKIMALFDLLHRAMTFMSCRYTQITEFSLGIDWVTLQQYNQNEEFQKILQAVGLKDSFTREIAKVLFARQLAIKNHRDRLVLTDAGIALSTHFLKEVTSQL</sequence>
<dbReference type="Proteomes" id="UP001500604">
    <property type="component" value="Unassembled WGS sequence"/>
</dbReference>
<keyword evidence="2" id="KW-1185">Reference proteome</keyword>
<proteinExistence type="predicted"/>
<protein>
    <submittedName>
        <fullName evidence="1">Uncharacterized protein</fullName>
    </submittedName>
</protein>
<dbReference type="Pfam" id="PF21980">
    <property type="entry name" value="MksE"/>
    <property type="match status" value="1"/>
</dbReference>
<gene>
    <name evidence="1" type="ORF">GCM10023116_21530</name>
</gene>
<reference evidence="2" key="1">
    <citation type="journal article" date="2019" name="Int. J. Syst. Evol. Microbiol.">
        <title>The Global Catalogue of Microorganisms (GCM) 10K type strain sequencing project: providing services to taxonomists for standard genome sequencing and annotation.</title>
        <authorList>
            <consortium name="The Broad Institute Genomics Platform"/>
            <consortium name="The Broad Institute Genome Sequencing Center for Infectious Disease"/>
            <person name="Wu L."/>
            <person name="Ma J."/>
        </authorList>
    </citation>
    <scope>NUCLEOTIDE SEQUENCE [LARGE SCALE GENOMIC DNA]</scope>
    <source>
        <strain evidence="2">JCM 17805</strain>
    </source>
</reference>
<comment type="caution">
    <text evidence="1">The sequence shown here is derived from an EMBL/GenBank/DDBJ whole genome shotgun (WGS) entry which is preliminary data.</text>
</comment>
<evidence type="ECO:0000313" key="2">
    <source>
        <dbReference type="Proteomes" id="UP001500604"/>
    </source>
</evidence>
<evidence type="ECO:0000313" key="1">
    <source>
        <dbReference type="EMBL" id="GAA4649872.1"/>
    </source>
</evidence>
<organism evidence="1 2">
    <name type="scientific">Kistimonas scapharcae</name>
    <dbReference type="NCBI Taxonomy" id="1036133"/>
    <lineage>
        <taxon>Bacteria</taxon>
        <taxon>Pseudomonadati</taxon>
        <taxon>Pseudomonadota</taxon>
        <taxon>Gammaproteobacteria</taxon>
        <taxon>Oceanospirillales</taxon>
        <taxon>Endozoicomonadaceae</taxon>
        <taxon>Kistimonas</taxon>
    </lineage>
</organism>
<name>A0ABP8V1W8_9GAMM</name>